<reference evidence="1" key="1">
    <citation type="submission" date="2020-05" db="EMBL/GenBank/DDBJ databases">
        <title>Large-scale comparative analyses of tick genomes elucidate their genetic diversity and vector capacities.</title>
        <authorList>
            <person name="Jia N."/>
            <person name="Wang J."/>
            <person name="Shi W."/>
            <person name="Du L."/>
            <person name="Sun Y."/>
            <person name="Zhan W."/>
            <person name="Jiang J."/>
            <person name="Wang Q."/>
            <person name="Zhang B."/>
            <person name="Ji P."/>
            <person name="Sakyi L.B."/>
            <person name="Cui X."/>
            <person name="Yuan T."/>
            <person name="Jiang B."/>
            <person name="Yang W."/>
            <person name="Lam T.T.-Y."/>
            <person name="Chang Q."/>
            <person name="Ding S."/>
            <person name="Wang X."/>
            <person name="Zhu J."/>
            <person name="Ruan X."/>
            <person name="Zhao L."/>
            <person name="Wei J."/>
            <person name="Que T."/>
            <person name="Du C."/>
            <person name="Cheng J."/>
            <person name="Dai P."/>
            <person name="Han X."/>
            <person name="Huang E."/>
            <person name="Gao Y."/>
            <person name="Liu J."/>
            <person name="Shao H."/>
            <person name="Ye R."/>
            <person name="Li L."/>
            <person name="Wei W."/>
            <person name="Wang X."/>
            <person name="Wang C."/>
            <person name="Yang T."/>
            <person name="Huo Q."/>
            <person name="Li W."/>
            <person name="Guo W."/>
            <person name="Chen H."/>
            <person name="Zhou L."/>
            <person name="Ni X."/>
            <person name="Tian J."/>
            <person name="Zhou Y."/>
            <person name="Sheng Y."/>
            <person name="Liu T."/>
            <person name="Pan Y."/>
            <person name="Xia L."/>
            <person name="Li J."/>
            <person name="Zhao F."/>
            <person name="Cao W."/>
        </authorList>
    </citation>
    <scope>NUCLEOTIDE SEQUENCE</scope>
    <source>
        <strain evidence="1">Dsil-2018</strain>
    </source>
</reference>
<comment type="caution">
    <text evidence="1">The sequence shown here is derived from an EMBL/GenBank/DDBJ whole genome shotgun (WGS) entry which is preliminary data.</text>
</comment>
<sequence length="584" mass="65986">MLGNSQTAVITFEGKIVPRYVYYYGGETRCYLYRSSRQVCYICFKSGHRADVCPTPDAVVCSNCAEPVIEDGHYCEPRCVLCKEAHPTRAKECKERLRKPRSPRARKQEEPDAEARNTGGRGRTRKRWFCRDSSSTSRSRSRSRSASKTRQATETKKKQQKKTIAKKEEDSKARLTDWVAYRKTRAESEDAEITDITSWVAGIKADCKRLTREVALTTKTPEVDKHLLHLWDTRRGLLKRRKRQKHNRKLRLNIVEVTRQAEEYATELSGRNWDQKCNELQGTLGWKKIWALLMALIDPTMTKSENRKTTQRIAHGFQGTDRYCGGSDGDQQIAFMVTLGCSVGTHGERRCMPQRERARVKGEGERIRAPLAATGARSTRDSYGTPYALPCLAATASASPAKHGLFRADGGAASAEISFCVTTMCFLSLLSSIFPRAPVKRISTFLFNAKCSYAQKTTAEGTIQPDNAGIPSWRRAFVPTSQAIDSGQATEEIQNWTTRVQTRRCPTRTINKECNSTPRRAAELARGGMRQEALRSHAPSQRGRGRRLRRERALPSEYFLAHRFSRSLFVATSRCLAWHKAGAL</sequence>
<name>A0ACB8D2B5_DERSI</name>
<gene>
    <name evidence="1" type="ORF">HPB49_001378</name>
</gene>
<proteinExistence type="predicted"/>
<evidence type="ECO:0000313" key="1">
    <source>
        <dbReference type="EMBL" id="KAH7958409.1"/>
    </source>
</evidence>
<protein>
    <submittedName>
        <fullName evidence="1">Uncharacterized protein</fullName>
    </submittedName>
</protein>
<organism evidence="1 2">
    <name type="scientific">Dermacentor silvarum</name>
    <name type="common">Tick</name>
    <dbReference type="NCBI Taxonomy" id="543639"/>
    <lineage>
        <taxon>Eukaryota</taxon>
        <taxon>Metazoa</taxon>
        <taxon>Ecdysozoa</taxon>
        <taxon>Arthropoda</taxon>
        <taxon>Chelicerata</taxon>
        <taxon>Arachnida</taxon>
        <taxon>Acari</taxon>
        <taxon>Parasitiformes</taxon>
        <taxon>Ixodida</taxon>
        <taxon>Ixodoidea</taxon>
        <taxon>Ixodidae</taxon>
        <taxon>Rhipicephalinae</taxon>
        <taxon>Dermacentor</taxon>
    </lineage>
</organism>
<dbReference type="Proteomes" id="UP000821865">
    <property type="component" value="Chromosome 3"/>
</dbReference>
<accession>A0ACB8D2B5</accession>
<keyword evidence="2" id="KW-1185">Reference proteome</keyword>
<dbReference type="EMBL" id="CM023472">
    <property type="protein sequence ID" value="KAH7958409.1"/>
    <property type="molecule type" value="Genomic_DNA"/>
</dbReference>
<evidence type="ECO:0000313" key="2">
    <source>
        <dbReference type="Proteomes" id="UP000821865"/>
    </source>
</evidence>